<dbReference type="EMBL" id="SFCI01000152">
    <property type="protein sequence ID" value="TFY82001.1"/>
    <property type="molecule type" value="Genomic_DNA"/>
</dbReference>
<dbReference type="GO" id="GO:0020037">
    <property type="term" value="F:heme binding"/>
    <property type="evidence" value="ECO:0007669"/>
    <property type="project" value="InterPro"/>
</dbReference>
<dbReference type="Pfam" id="PF00067">
    <property type="entry name" value="p450"/>
    <property type="match status" value="1"/>
</dbReference>
<evidence type="ECO:0000313" key="11">
    <source>
        <dbReference type="Proteomes" id="UP000298061"/>
    </source>
</evidence>
<dbReference type="PANTHER" id="PTHR24305">
    <property type="entry name" value="CYTOCHROME P450"/>
    <property type="match status" value="1"/>
</dbReference>
<evidence type="ECO:0008006" key="12">
    <source>
        <dbReference type="Google" id="ProtNLM"/>
    </source>
</evidence>
<keyword evidence="11" id="KW-1185">Reference proteome</keyword>
<dbReference type="InterPro" id="IPR001128">
    <property type="entry name" value="Cyt_P450"/>
</dbReference>
<dbReference type="OrthoDB" id="1470350at2759"/>
<comment type="cofactor">
    <cofactor evidence="1 9">
        <name>heme</name>
        <dbReference type="ChEBI" id="CHEBI:30413"/>
    </cofactor>
</comment>
<dbReference type="Gene3D" id="1.10.630.10">
    <property type="entry name" value="Cytochrome P450"/>
    <property type="match status" value="1"/>
</dbReference>
<dbReference type="SUPFAM" id="SSF48264">
    <property type="entry name" value="Cytochrome P450"/>
    <property type="match status" value="1"/>
</dbReference>
<evidence type="ECO:0000256" key="8">
    <source>
        <dbReference type="ARBA" id="ARBA00023033"/>
    </source>
</evidence>
<evidence type="ECO:0000256" key="9">
    <source>
        <dbReference type="PIRSR" id="PIRSR602401-1"/>
    </source>
</evidence>
<proteinExistence type="inferred from homology"/>
<feature type="binding site" description="axial binding residue" evidence="9">
    <location>
        <position position="342"/>
    </location>
    <ligand>
        <name>heme</name>
        <dbReference type="ChEBI" id="CHEBI:30413"/>
    </ligand>
    <ligandPart>
        <name>Fe</name>
        <dbReference type="ChEBI" id="CHEBI:18248"/>
    </ligandPart>
</feature>
<keyword evidence="5 9" id="KW-0479">Metal-binding</keyword>
<evidence type="ECO:0000256" key="3">
    <source>
        <dbReference type="ARBA" id="ARBA00010617"/>
    </source>
</evidence>
<gene>
    <name evidence="10" type="ORF">EWM64_g2011</name>
</gene>
<dbReference type="InterPro" id="IPR050121">
    <property type="entry name" value="Cytochrome_P450_monoxygenase"/>
</dbReference>
<dbReference type="AlphaFoldDB" id="A0A4Z0A6V5"/>
<dbReference type="GO" id="GO:0004497">
    <property type="term" value="F:monooxygenase activity"/>
    <property type="evidence" value="ECO:0007669"/>
    <property type="project" value="UniProtKB-KW"/>
</dbReference>
<organism evidence="10 11">
    <name type="scientific">Hericium alpestre</name>
    <dbReference type="NCBI Taxonomy" id="135208"/>
    <lineage>
        <taxon>Eukaryota</taxon>
        <taxon>Fungi</taxon>
        <taxon>Dikarya</taxon>
        <taxon>Basidiomycota</taxon>
        <taxon>Agaricomycotina</taxon>
        <taxon>Agaricomycetes</taxon>
        <taxon>Russulales</taxon>
        <taxon>Hericiaceae</taxon>
        <taxon>Hericium</taxon>
    </lineage>
</organism>
<dbReference type="PANTHER" id="PTHR24305:SF166">
    <property type="entry name" value="CYTOCHROME P450 12A4, MITOCHONDRIAL-RELATED"/>
    <property type="match status" value="1"/>
</dbReference>
<evidence type="ECO:0000256" key="2">
    <source>
        <dbReference type="ARBA" id="ARBA00005179"/>
    </source>
</evidence>
<comment type="caution">
    <text evidence="10">The sequence shown here is derived from an EMBL/GenBank/DDBJ whole genome shotgun (WGS) entry which is preliminary data.</text>
</comment>
<keyword evidence="7 9" id="KW-0408">Iron</keyword>
<dbReference type="InterPro" id="IPR002401">
    <property type="entry name" value="Cyt_P450_E_grp-I"/>
</dbReference>
<dbReference type="Proteomes" id="UP000298061">
    <property type="component" value="Unassembled WGS sequence"/>
</dbReference>
<evidence type="ECO:0000256" key="1">
    <source>
        <dbReference type="ARBA" id="ARBA00001971"/>
    </source>
</evidence>
<evidence type="ECO:0000256" key="4">
    <source>
        <dbReference type="ARBA" id="ARBA00022617"/>
    </source>
</evidence>
<evidence type="ECO:0000256" key="7">
    <source>
        <dbReference type="ARBA" id="ARBA00023004"/>
    </source>
</evidence>
<name>A0A4Z0A6V5_9AGAM</name>
<dbReference type="STRING" id="135208.A0A4Z0A6V5"/>
<accession>A0A4Z0A6V5</accession>
<evidence type="ECO:0000313" key="10">
    <source>
        <dbReference type="EMBL" id="TFY82001.1"/>
    </source>
</evidence>
<dbReference type="PRINTS" id="PR00463">
    <property type="entry name" value="EP450I"/>
</dbReference>
<keyword evidence="6" id="KW-0560">Oxidoreductase</keyword>
<comment type="pathway">
    <text evidence="2">Secondary metabolite biosynthesis.</text>
</comment>
<comment type="similarity">
    <text evidence="3">Belongs to the cytochrome P450 family.</text>
</comment>
<protein>
    <recommendedName>
        <fullName evidence="12">Cytochrome P450</fullName>
    </recommendedName>
</protein>
<evidence type="ECO:0000256" key="6">
    <source>
        <dbReference type="ARBA" id="ARBA00023002"/>
    </source>
</evidence>
<reference evidence="10 11" key="1">
    <citation type="submission" date="2019-02" db="EMBL/GenBank/DDBJ databases">
        <title>Genome sequencing of the rare red list fungi Hericium alpestre (H. flagellum).</title>
        <authorList>
            <person name="Buettner E."/>
            <person name="Kellner H."/>
        </authorList>
    </citation>
    <scope>NUCLEOTIDE SEQUENCE [LARGE SCALE GENOMIC DNA]</scope>
    <source>
        <strain evidence="10 11">DSM 108284</strain>
    </source>
</reference>
<dbReference type="GO" id="GO:0016705">
    <property type="term" value="F:oxidoreductase activity, acting on paired donors, with incorporation or reduction of molecular oxygen"/>
    <property type="evidence" value="ECO:0007669"/>
    <property type="project" value="InterPro"/>
</dbReference>
<keyword evidence="4 9" id="KW-0349">Heme</keyword>
<evidence type="ECO:0000256" key="5">
    <source>
        <dbReference type="ARBA" id="ARBA00022723"/>
    </source>
</evidence>
<dbReference type="GO" id="GO:0005506">
    <property type="term" value="F:iron ion binding"/>
    <property type="evidence" value="ECO:0007669"/>
    <property type="project" value="InterPro"/>
</dbReference>
<dbReference type="InterPro" id="IPR036396">
    <property type="entry name" value="Cyt_P450_sf"/>
</dbReference>
<sequence length="402" mass="44550">MRYMIPIFQHITGQTAGHLPQLRDHLLSQVRTGSREIDILQWMTGTALELVGQGGLGYSFDALNPNSKNEYGAAAKLLAPILFGLSLPRQFLPWFRMLGPHSLQKLVAKRIPSRRFQKLLNIVEVIDKTSKKIFTEKTTALAKGDDAVAHQVGEGRDIMSVLLKANMEASAEDKLQDEELLGQMNTILFAAMDTTSNALCRIFQLLSQNQDVQDKLRAEIVQAREATKVSWITTICTRSRIWTPWAPLSFISRTARADTILPLGTPVQGEDGSMITELFVPKNTDAIISIIGTNRNPSLWGADAREWKPERWLSPLPESVTSSKVPGVYANLMTFLGGGRSCIGFKFSQLEMKVVLSTLLPVFRFSPAKEYIVWRLGGIANPTVEASGLDTPAMPMQLSIVN</sequence>
<keyword evidence="8" id="KW-0503">Monooxygenase</keyword>